<keyword evidence="2" id="KW-1185">Reference proteome</keyword>
<proteinExistence type="predicted"/>
<name>A0A401USS6_9CLOT</name>
<sequence>MLDVTMVELREANLMGIRVFNVLMRGGYRTLQDIENLTYEQALLIRNSGVRTSQDIMDLIQSLEKTSKREELIRIGQIRNLKIQMNTLLNINKNVNSRKATLLLNLAQDKACSFGELRNAIHMCSKILM</sequence>
<dbReference type="Proteomes" id="UP000287872">
    <property type="component" value="Unassembled WGS sequence"/>
</dbReference>
<organism evidence="1 2">
    <name type="scientific">Clostridium tagluense</name>
    <dbReference type="NCBI Taxonomy" id="360422"/>
    <lineage>
        <taxon>Bacteria</taxon>
        <taxon>Bacillati</taxon>
        <taxon>Bacillota</taxon>
        <taxon>Clostridia</taxon>
        <taxon>Eubacteriales</taxon>
        <taxon>Clostridiaceae</taxon>
        <taxon>Clostridium</taxon>
    </lineage>
</organism>
<dbReference type="AlphaFoldDB" id="A0A401USS6"/>
<dbReference type="RefSeq" id="WP_125005440.1">
    <property type="nucleotide sequence ID" value="NZ_BHYK01000037.1"/>
</dbReference>
<accession>A0A401USS6</accession>
<gene>
    <name evidence="1" type="ORF">Ctaglu_42350</name>
</gene>
<dbReference type="SUPFAM" id="SSF47789">
    <property type="entry name" value="C-terminal domain of RNA polymerase alpha subunit"/>
    <property type="match status" value="1"/>
</dbReference>
<evidence type="ECO:0000313" key="2">
    <source>
        <dbReference type="Proteomes" id="UP000287872"/>
    </source>
</evidence>
<protein>
    <recommendedName>
        <fullName evidence="3">RNA polymerase alpha subunit C-terminal domain-containing protein</fullName>
    </recommendedName>
</protein>
<evidence type="ECO:0000313" key="1">
    <source>
        <dbReference type="EMBL" id="GCD12612.1"/>
    </source>
</evidence>
<dbReference type="EMBL" id="BHYK01000037">
    <property type="protein sequence ID" value="GCD12612.1"/>
    <property type="molecule type" value="Genomic_DNA"/>
</dbReference>
<reference evidence="1 2" key="1">
    <citation type="submission" date="2018-11" db="EMBL/GenBank/DDBJ databases">
        <title>Genome sequencing and assembly of Clostridium tagluense strain A121.</title>
        <authorList>
            <person name="Murakami T."/>
            <person name="Segawa T."/>
            <person name="Shcherbakova V.A."/>
            <person name="Mori H."/>
            <person name="Yoshimura Y."/>
        </authorList>
    </citation>
    <scope>NUCLEOTIDE SEQUENCE [LARGE SCALE GENOMIC DNA]</scope>
    <source>
        <strain evidence="1 2">A121</strain>
    </source>
</reference>
<comment type="caution">
    <text evidence="1">The sequence shown here is derived from an EMBL/GenBank/DDBJ whole genome shotgun (WGS) entry which is preliminary data.</text>
</comment>
<evidence type="ECO:0008006" key="3">
    <source>
        <dbReference type="Google" id="ProtNLM"/>
    </source>
</evidence>
<dbReference type="Gene3D" id="1.10.150.20">
    <property type="entry name" value="5' to 3' exonuclease, C-terminal subdomain"/>
    <property type="match status" value="1"/>
</dbReference>